<evidence type="ECO:0000256" key="2">
    <source>
        <dbReference type="ARBA" id="ARBA00008770"/>
    </source>
</evidence>
<evidence type="ECO:0000256" key="4">
    <source>
        <dbReference type="RuleBase" id="RU361117"/>
    </source>
</evidence>
<dbReference type="EMBL" id="QZKU01000052">
    <property type="protein sequence ID" value="RJP23019.1"/>
    <property type="molecule type" value="Genomic_DNA"/>
</dbReference>
<dbReference type="Gene3D" id="3.40.50.1000">
    <property type="entry name" value="HAD superfamily/HAD-like"/>
    <property type="match status" value="2"/>
</dbReference>
<dbReference type="NCBIfam" id="TIGR00685">
    <property type="entry name" value="T6PP"/>
    <property type="match status" value="1"/>
</dbReference>
<dbReference type="PANTHER" id="PTHR43768:SF3">
    <property type="entry name" value="TREHALOSE 6-PHOSPHATE PHOSPHATASE"/>
    <property type="match status" value="1"/>
</dbReference>
<dbReference type="InterPro" id="IPR006379">
    <property type="entry name" value="HAD-SF_hydro_IIB"/>
</dbReference>
<dbReference type="Proteomes" id="UP000265882">
    <property type="component" value="Unassembled WGS sequence"/>
</dbReference>
<organism evidence="5 6">
    <name type="scientific">Abyssobacteria bacterium (strain SURF_5)</name>
    <dbReference type="NCBI Taxonomy" id="2093360"/>
    <lineage>
        <taxon>Bacteria</taxon>
        <taxon>Pseudomonadati</taxon>
        <taxon>Candidatus Hydrogenedentota</taxon>
        <taxon>Candidatus Abyssobacteria</taxon>
    </lineage>
</organism>
<dbReference type="Pfam" id="PF02358">
    <property type="entry name" value="Trehalose_PPase"/>
    <property type="match status" value="1"/>
</dbReference>
<dbReference type="NCBIfam" id="TIGR01484">
    <property type="entry name" value="HAD-SF-IIB"/>
    <property type="match status" value="1"/>
</dbReference>
<sequence>MNVLKPEYQLETFFEKVAGAQKRALLLDYDGTLAPFTPNRNEALPYPGVKEILQKLVDSGPTRVILITGRWIRDLVELLDLERLPEIWGSHGWEKLTPDGRYEIGRLEEGPLQGLAEADEWIESEGLAARAEPKPASLAIHWRGLQPREIEQLRRKIEDRLSPLAKRRGLNLHEFDGGIELRIPGRDKGYAVTTVLDEMGKDTAAAYLGDDYTDEDAFVAIRRRGLSVLVRKEFRPTEADIWLVPPEELLDFLKRWLQATSPDH</sequence>
<evidence type="ECO:0000256" key="3">
    <source>
        <dbReference type="ARBA" id="ARBA00022801"/>
    </source>
</evidence>
<comment type="pathway">
    <text evidence="1 4">Glycan biosynthesis; trehalose biosynthesis.</text>
</comment>
<comment type="similarity">
    <text evidence="2 4">Belongs to the trehalose phosphatase family.</text>
</comment>
<dbReference type="AlphaFoldDB" id="A0A3A4NVX1"/>
<dbReference type="InterPro" id="IPR044651">
    <property type="entry name" value="OTSB-like"/>
</dbReference>
<reference evidence="5 6" key="1">
    <citation type="journal article" date="2017" name="ISME J.">
        <title>Energy and carbon metabolisms in a deep terrestrial subsurface fluid microbial community.</title>
        <authorList>
            <person name="Momper L."/>
            <person name="Jungbluth S.P."/>
            <person name="Lee M.D."/>
            <person name="Amend J.P."/>
        </authorList>
    </citation>
    <scope>NUCLEOTIDE SEQUENCE [LARGE SCALE GENOMIC DNA]</scope>
    <source>
        <strain evidence="5">SURF_5</strain>
    </source>
</reference>
<keyword evidence="4" id="KW-0460">Magnesium</keyword>
<evidence type="ECO:0000256" key="1">
    <source>
        <dbReference type="ARBA" id="ARBA00005199"/>
    </source>
</evidence>
<dbReference type="InterPro" id="IPR023214">
    <property type="entry name" value="HAD_sf"/>
</dbReference>
<evidence type="ECO:0000313" key="5">
    <source>
        <dbReference type="EMBL" id="RJP23019.1"/>
    </source>
</evidence>
<dbReference type="UniPathway" id="UPA00299"/>
<dbReference type="PANTHER" id="PTHR43768">
    <property type="entry name" value="TREHALOSE 6-PHOSPHATE PHOSPHATASE"/>
    <property type="match status" value="1"/>
</dbReference>
<dbReference type="GO" id="GO:0005992">
    <property type="term" value="P:trehalose biosynthetic process"/>
    <property type="evidence" value="ECO:0007669"/>
    <property type="project" value="UniProtKB-UniPathway"/>
</dbReference>
<comment type="caution">
    <text evidence="5">The sequence shown here is derived from an EMBL/GenBank/DDBJ whole genome shotgun (WGS) entry which is preliminary data.</text>
</comment>
<dbReference type="InterPro" id="IPR003337">
    <property type="entry name" value="Trehalose_PPase"/>
</dbReference>
<accession>A0A3A4NVX1</accession>
<comment type="catalytic activity">
    <reaction evidence="4">
        <text>alpha,alpha-trehalose 6-phosphate + H2O = alpha,alpha-trehalose + phosphate</text>
        <dbReference type="Rhea" id="RHEA:23420"/>
        <dbReference type="ChEBI" id="CHEBI:15377"/>
        <dbReference type="ChEBI" id="CHEBI:16551"/>
        <dbReference type="ChEBI" id="CHEBI:43474"/>
        <dbReference type="ChEBI" id="CHEBI:58429"/>
        <dbReference type="EC" id="3.1.3.12"/>
    </reaction>
</comment>
<keyword evidence="3 4" id="KW-0378">Hydrolase</keyword>
<protein>
    <recommendedName>
        <fullName evidence="4">Trehalose 6-phosphate phosphatase</fullName>
        <ecNumber evidence="4">3.1.3.12</ecNumber>
    </recommendedName>
</protein>
<evidence type="ECO:0000313" key="6">
    <source>
        <dbReference type="Proteomes" id="UP000265882"/>
    </source>
</evidence>
<dbReference type="GO" id="GO:0004805">
    <property type="term" value="F:trehalose-phosphatase activity"/>
    <property type="evidence" value="ECO:0007669"/>
    <property type="project" value="UniProtKB-EC"/>
</dbReference>
<name>A0A3A4NVX1_ABYX5</name>
<proteinExistence type="inferred from homology"/>
<dbReference type="GO" id="GO:0046872">
    <property type="term" value="F:metal ion binding"/>
    <property type="evidence" value="ECO:0007669"/>
    <property type="project" value="UniProtKB-KW"/>
</dbReference>
<comment type="cofactor">
    <cofactor evidence="4">
        <name>Mg(2+)</name>
        <dbReference type="ChEBI" id="CHEBI:18420"/>
    </cofactor>
</comment>
<comment type="function">
    <text evidence="4">Removes the phosphate from trehalose 6-phosphate to produce free trehalose.</text>
</comment>
<dbReference type="EC" id="3.1.3.12" evidence="4"/>
<dbReference type="SUPFAM" id="SSF56784">
    <property type="entry name" value="HAD-like"/>
    <property type="match status" value="1"/>
</dbReference>
<gene>
    <name evidence="5" type="primary">otsB</name>
    <name evidence="5" type="ORF">C4520_07165</name>
</gene>
<dbReference type="InterPro" id="IPR036412">
    <property type="entry name" value="HAD-like_sf"/>
</dbReference>
<keyword evidence="4" id="KW-0479">Metal-binding</keyword>